<feature type="binding site" evidence="5">
    <location>
        <position position="61"/>
    </location>
    <ligand>
        <name>molybdate</name>
        <dbReference type="ChEBI" id="CHEBI:36264"/>
    </ligand>
</feature>
<dbReference type="PIRSF" id="PIRSF004846">
    <property type="entry name" value="ModA"/>
    <property type="match status" value="1"/>
</dbReference>
<dbReference type="NCBIfam" id="TIGR01256">
    <property type="entry name" value="modA"/>
    <property type="match status" value="1"/>
</dbReference>
<organism evidence="7 8">
    <name type="scientific">Anoxybacteroides tepidamans</name>
    <dbReference type="NCBI Taxonomy" id="265948"/>
    <lineage>
        <taxon>Bacteria</taxon>
        <taxon>Bacillati</taxon>
        <taxon>Bacillota</taxon>
        <taxon>Bacilli</taxon>
        <taxon>Bacillales</taxon>
        <taxon>Anoxybacillaceae</taxon>
        <taxon>Anoxybacteroides</taxon>
    </lineage>
</organism>
<dbReference type="SUPFAM" id="SSF53850">
    <property type="entry name" value="Periplasmic binding protein-like II"/>
    <property type="match status" value="1"/>
</dbReference>
<evidence type="ECO:0000256" key="2">
    <source>
        <dbReference type="ARBA" id="ARBA00022505"/>
    </source>
</evidence>
<gene>
    <name evidence="7" type="ORF">HNQ34_002214</name>
</gene>
<comment type="similarity">
    <text evidence="1">Belongs to the bacterial solute-binding protein ModA family.</text>
</comment>
<dbReference type="PANTHER" id="PTHR30632:SF14">
    <property type="entry name" value="TUNGSTATE_MOLYBDATE_CHROMATE-BINDING PROTEIN MODA"/>
    <property type="match status" value="1"/>
</dbReference>
<protein>
    <submittedName>
        <fullName evidence="7">Molybdate transport system substrate-binding protein</fullName>
    </submittedName>
</protein>
<evidence type="ECO:0000256" key="4">
    <source>
        <dbReference type="ARBA" id="ARBA00022729"/>
    </source>
</evidence>
<feature type="signal peptide" evidence="6">
    <location>
        <begin position="1"/>
        <end position="20"/>
    </location>
</feature>
<sequence>MRRGIIFIMLLSLLMSGCGAKNEPSTLKVAAAADLTLAFQEIGKRFEAKTGTPVVFSFGSTGQLAEQIKNGAPFDVFAAANVQAIDELKKEHLILEGTEHVYAFGRIGIAAKSDISVRTLNDLLKENVKKIAIANPDHAPYGLAAKQALQKAGIWEQVKNKLVYGKNIADTLAYVESGNAEAGIVALSLVKTSDVHFQLINEAMHEPIQQAVAVMKATKHREAAKQFVAFLNSSEGREIMKKYGFSIPKEQ</sequence>
<dbReference type="RefSeq" id="WP_246364071.1">
    <property type="nucleotide sequence ID" value="NZ_JACHEP010000011.1"/>
</dbReference>
<dbReference type="PANTHER" id="PTHR30632">
    <property type="entry name" value="MOLYBDATE-BINDING PERIPLASMIC PROTEIN"/>
    <property type="match status" value="1"/>
</dbReference>
<dbReference type="Proteomes" id="UP000520011">
    <property type="component" value="Unassembled WGS sequence"/>
</dbReference>
<dbReference type="AlphaFoldDB" id="A0A7W8IQX8"/>
<evidence type="ECO:0000256" key="5">
    <source>
        <dbReference type="PIRSR" id="PIRSR004846-1"/>
    </source>
</evidence>
<dbReference type="InterPro" id="IPR005950">
    <property type="entry name" value="ModA"/>
</dbReference>
<comment type="caution">
    <text evidence="7">The sequence shown here is derived from an EMBL/GenBank/DDBJ whole genome shotgun (WGS) entry which is preliminary data.</text>
</comment>
<dbReference type="GO" id="GO:0030973">
    <property type="term" value="F:molybdate ion binding"/>
    <property type="evidence" value="ECO:0007669"/>
    <property type="project" value="InterPro"/>
</dbReference>
<name>A0A7W8IQX8_9BACL</name>
<evidence type="ECO:0000313" key="7">
    <source>
        <dbReference type="EMBL" id="MBB5325115.1"/>
    </source>
</evidence>
<dbReference type="InterPro" id="IPR044084">
    <property type="entry name" value="AvModA-like_subst-bd"/>
</dbReference>
<dbReference type="GO" id="GO:0046872">
    <property type="term" value="F:metal ion binding"/>
    <property type="evidence" value="ECO:0007669"/>
    <property type="project" value="UniProtKB-KW"/>
</dbReference>
<feature type="binding site" evidence="5">
    <location>
        <position position="168"/>
    </location>
    <ligand>
        <name>molybdate</name>
        <dbReference type="ChEBI" id="CHEBI:36264"/>
    </ligand>
</feature>
<reference evidence="7 8" key="1">
    <citation type="submission" date="2020-08" db="EMBL/GenBank/DDBJ databases">
        <title>Genomic Encyclopedia of Type Strains, Phase IV (KMG-IV): sequencing the most valuable type-strain genomes for metagenomic binning, comparative biology and taxonomic classification.</title>
        <authorList>
            <person name="Goeker M."/>
        </authorList>
    </citation>
    <scope>NUCLEOTIDE SEQUENCE [LARGE SCALE GENOMIC DNA]</scope>
    <source>
        <strain evidence="7 8">DSM 16325</strain>
    </source>
</reference>
<dbReference type="Pfam" id="PF13531">
    <property type="entry name" value="SBP_bac_11"/>
    <property type="match status" value="1"/>
</dbReference>
<evidence type="ECO:0000256" key="3">
    <source>
        <dbReference type="ARBA" id="ARBA00022723"/>
    </source>
</evidence>
<keyword evidence="2 5" id="KW-0500">Molybdenum</keyword>
<evidence type="ECO:0000256" key="6">
    <source>
        <dbReference type="SAM" id="SignalP"/>
    </source>
</evidence>
<dbReference type="InterPro" id="IPR050682">
    <property type="entry name" value="ModA/WtpA"/>
</dbReference>
<accession>A0A7W8IQX8</accession>
<proteinExistence type="inferred from homology"/>
<dbReference type="GO" id="GO:0015689">
    <property type="term" value="P:molybdate ion transport"/>
    <property type="evidence" value="ECO:0007669"/>
    <property type="project" value="InterPro"/>
</dbReference>
<evidence type="ECO:0000256" key="1">
    <source>
        <dbReference type="ARBA" id="ARBA00009175"/>
    </source>
</evidence>
<keyword evidence="8" id="KW-1185">Reference proteome</keyword>
<dbReference type="PROSITE" id="PS51257">
    <property type="entry name" value="PROKAR_LIPOPROTEIN"/>
    <property type="match status" value="1"/>
</dbReference>
<dbReference type="CDD" id="cd13539">
    <property type="entry name" value="PBP2_AvModA"/>
    <property type="match status" value="1"/>
</dbReference>
<dbReference type="EMBL" id="JACHEP010000011">
    <property type="protein sequence ID" value="MBB5325115.1"/>
    <property type="molecule type" value="Genomic_DNA"/>
</dbReference>
<feature type="chain" id="PRO_5031161832" evidence="6">
    <location>
        <begin position="21"/>
        <end position="251"/>
    </location>
</feature>
<evidence type="ECO:0000313" key="8">
    <source>
        <dbReference type="Proteomes" id="UP000520011"/>
    </source>
</evidence>
<dbReference type="Gene3D" id="3.40.190.10">
    <property type="entry name" value="Periplasmic binding protein-like II"/>
    <property type="match status" value="2"/>
</dbReference>
<keyword evidence="3 5" id="KW-0479">Metal-binding</keyword>
<dbReference type="GO" id="GO:1901359">
    <property type="term" value="F:tungstate binding"/>
    <property type="evidence" value="ECO:0007669"/>
    <property type="project" value="UniProtKB-ARBA"/>
</dbReference>
<dbReference type="FunFam" id="3.40.190.10:FF:000035">
    <property type="entry name" value="Molybdate ABC transporter substrate-binding protein"/>
    <property type="match status" value="1"/>
</dbReference>
<keyword evidence="4 6" id="KW-0732">Signal</keyword>